<dbReference type="EMBL" id="LT629772">
    <property type="protein sequence ID" value="SDS95216.1"/>
    <property type="molecule type" value="Genomic_DNA"/>
</dbReference>
<evidence type="ECO:0000256" key="12">
    <source>
        <dbReference type="ARBA" id="ARBA00034013"/>
    </source>
</evidence>
<dbReference type="InterPro" id="IPR022567">
    <property type="entry name" value="DUF3459"/>
</dbReference>
<dbReference type="InterPro" id="IPR012768">
    <property type="entry name" value="Trehalose_TreZ"/>
</dbReference>
<evidence type="ECO:0000256" key="10">
    <source>
        <dbReference type="ARBA" id="ARBA00032057"/>
    </source>
</evidence>
<evidence type="ECO:0000256" key="9">
    <source>
        <dbReference type="ARBA" id="ARBA00023295"/>
    </source>
</evidence>
<evidence type="ECO:0000256" key="15">
    <source>
        <dbReference type="PIRSR" id="PIRSR006337-1"/>
    </source>
</evidence>
<dbReference type="RefSeq" id="WP_197679763.1">
    <property type="nucleotide sequence ID" value="NZ_LT629772.1"/>
</dbReference>
<evidence type="ECO:0000256" key="17">
    <source>
        <dbReference type="PIRSR" id="PIRSR006337-3"/>
    </source>
</evidence>
<dbReference type="Pfam" id="PF11941">
    <property type="entry name" value="DUF3459"/>
    <property type="match status" value="1"/>
</dbReference>
<feature type="domain" description="Glycosyl hydrolase family 13 catalytic" evidence="19">
    <location>
        <begin position="89"/>
        <end position="452"/>
    </location>
</feature>
<evidence type="ECO:0000256" key="3">
    <source>
        <dbReference type="ARBA" id="ARBA00008061"/>
    </source>
</evidence>
<comment type="subcellular location">
    <subcellularLocation>
        <location evidence="1 15">Cytoplasm</location>
    </subcellularLocation>
</comment>
<evidence type="ECO:0000256" key="18">
    <source>
        <dbReference type="SAM" id="MobiDB-lite"/>
    </source>
</evidence>
<dbReference type="AlphaFoldDB" id="A0A1H1WFY2"/>
<evidence type="ECO:0000256" key="7">
    <source>
        <dbReference type="ARBA" id="ARBA00022801"/>
    </source>
</evidence>
<dbReference type="Gene3D" id="2.60.40.10">
    <property type="entry name" value="Immunoglobulins"/>
    <property type="match status" value="1"/>
</dbReference>
<accession>A0A1H1WFY2</accession>
<reference evidence="20 21" key="1">
    <citation type="submission" date="2016-10" db="EMBL/GenBank/DDBJ databases">
        <authorList>
            <person name="de Groot N.N."/>
        </authorList>
    </citation>
    <scope>NUCLEOTIDE SEQUENCE [LARGE SCALE GENOMIC DNA]</scope>
    <source>
        <strain evidence="20 21">DSM 21800</strain>
    </source>
</reference>
<dbReference type="SMART" id="SM00642">
    <property type="entry name" value="Aamy"/>
    <property type="match status" value="1"/>
</dbReference>
<evidence type="ECO:0000256" key="4">
    <source>
        <dbReference type="ARBA" id="ARBA00012268"/>
    </source>
</evidence>
<dbReference type="InterPro" id="IPR006047">
    <property type="entry name" value="GH13_cat_dom"/>
</dbReference>
<dbReference type="InterPro" id="IPR044901">
    <property type="entry name" value="Trehalose_TreZ_E-set_sf"/>
</dbReference>
<dbReference type="CDD" id="cd11325">
    <property type="entry name" value="AmyAc_GTHase"/>
    <property type="match status" value="1"/>
</dbReference>
<dbReference type="Proteomes" id="UP000199103">
    <property type="component" value="Chromosome I"/>
</dbReference>
<feature type="binding site" evidence="16">
    <location>
        <begin position="250"/>
        <end position="255"/>
    </location>
    <ligand>
        <name>substrate</name>
    </ligand>
</feature>
<dbReference type="GO" id="GO:0005737">
    <property type="term" value="C:cytoplasm"/>
    <property type="evidence" value="ECO:0007669"/>
    <property type="project" value="UniProtKB-SubCell"/>
</dbReference>
<comment type="catalytic activity">
    <reaction evidence="12 14">
        <text>hydrolysis of (1-&gt;4)-alpha-D-glucosidic linkage in 4-alpha-D-[(1-&gt;4)-alpha-D-glucanosyl]n trehalose to yield trehalose and (1-&gt;4)-alpha-D-glucan.</text>
        <dbReference type="EC" id="3.2.1.141"/>
    </reaction>
</comment>
<dbReference type="PANTHER" id="PTHR43651:SF11">
    <property type="entry name" value="MALTO-OLIGOSYLTREHALOSE TREHALOHYDROLASE"/>
    <property type="match status" value="1"/>
</dbReference>
<feature type="region of interest" description="Disordered" evidence="18">
    <location>
        <begin position="62"/>
        <end position="83"/>
    </location>
</feature>
<dbReference type="NCBIfam" id="TIGR02402">
    <property type="entry name" value="trehalose_TreZ"/>
    <property type="match status" value="1"/>
</dbReference>
<organism evidence="20 21">
    <name type="scientific">Microlunatus soli</name>
    <dbReference type="NCBI Taxonomy" id="630515"/>
    <lineage>
        <taxon>Bacteria</taxon>
        <taxon>Bacillati</taxon>
        <taxon>Actinomycetota</taxon>
        <taxon>Actinomycetes</taxon>
        <taxon>Propionibacteriales</taxon>
        <taxon>Propionibacteriaceae</taxon>
        <taxon>Microlunatus</taxon>
    </lineage>
</organism>
<dbReference type="GO" id="GO:0033942">
    <property type="term" value="F:4-alpha-D-(1-&gt;4)-alpha-D-glucanotrehalose trehalohydrolase activity"/>
    <property type="evidence" value="ECO:0007669"/>
    <property type="project" value="UniProtKB-EC"/>
</dbReference>
<evidence type="ECO:0000256" key="14">
    <source>
        <dbReference type="PIRNR" id="PIRNR006337"/>
    </source>
</evidence>
<dbReference type="InterPro" id="IPR013783">
    <property type="entry name" value="Ig-like_fold"/>
</dbReference>
<dbReference type="STRING" id="630515.SAMN04489812_3608"/>
<evidence type="ECO:0000256" key="11">
    <source>
        <dbReference type="ARBA" id="ARBA00033284"/>
    </source>
</evidence>
<evidence type="ECO:0000259" key="19">
    <source>
        <dbReference type="SMART" id="SM00642"/>
    </source>
</evidence>
<keyword evidence="8" id="KW-0119">Carbohydrate metabolism</keyword>
<feature type="binding site" evidence="16">
    <location>
        <begin position="384"/>
        <end position="389"/>
    </location>
    <ligand>
        <name>substrate</name>
    </ligand>
</feature>
<feature type="binding site" evidence="16">
    <location>
        <begin position="314"/>
        <end position="318"/>
    </location>
    <ligand>
        <name>substrate</name>
    </ligand>
</feature>
<dbReference type="EC" id="3.2.1.141" evidence="4 13"/>
<feature type="site" description="Transition state stabilizer" evidence="17">
    <location>
        <position position="385"/>
    </location>
</feature>
<evidence type="ECO:0000256" key="6">
    <source>
        <dbReference type="ARBA" id="ARBA00022490"/>
    </source>
</evidence>
<protein>
    <recommendedName>
        <fullName evidence="5 13">Malto-oligosyltrehalose trehalohydrolase</fullName>
        <shortName evidence="14">MTHase</shortName>
        <ecNumber evidence="4 13">3.2.1.141</ecNumber>
    </recommendedName>
    <alternativeName>
        <fullName evidence="11 14">4-alpha-D-((1-&gt;4)-alpha-D-glucano)trehalose trehalohydrolase</fullName>
    </alternativeName>
    <alternativeName>
        <fullName evidence="10 14">Maltooligosyl trehalose trehalohydrolase</fullName>
    </alternativeName>
</protein>
<comment type="pathway">
    <text evidence="2 14">Glycan biosynthesis; trehalose biosynthesis.</text>
</comment>
<dbReference type="GO" id="GO:0005992">
    <property type="term" value="P:trehalose biosynthetic process"/>
    <property type="evidence" value="ECO:0007669"/>
    <property type="project" value="UniProtKB-UniRule"/>
</dbReference>
<feature type="active site" description="Nucleophile" evidence="15">
    <location>
        <position position="252"/>
    </location>
</feature>
<gene>
    <name evidence="20" type="ORF">SAMN04489812_3608</name>
</gene>
<dbReference type="InterPro" id="IPR017853">
    <property type="entry name" value="GH"/>
</dbReference>
<comment type="similarity">
    <text evidence="3 14">Belongs to the glycosyl hydrolase 13 family.</text>
</comment>
<evidence type="ECO:0000256" key="5">
    <source>
        <dbReference type="ARBA" id="ARBA00015938"/>
    </source>
</evidence>
<keyword evidence="21" id="KW-1185">Reference proteome</keyword>
<dbReference type="InterPro" id="IPR014756">
    <property type="entry name" value="Ig_E-set"/>
</dbReference>
<dbReference type="PANTHER" id="PTHR43651">
    <property type="entry name" value="1,4-ALPHA-GLUCAN-BRANCHING ENZYME"/>
    <property type="match status" value="1"/>
</dbReference>
<evidence type="ECO:0000256" key="2">
    <source>
        <dbReference type="ARBA" id="ARBA00005199"/>
    </source>
</evidence>
<dbReference type="Gene3D" id="1.10.10.760">
    <property type="entry name" value="E-set domains of sugar-utilizing enzymes"/>
    <property type="match status" value="1"/>
</dbReference>
<evidence type="ECO:0000313" key="21">
    <source>
        <dbReference type="Proteomes" id="UP000199103"/>
    </source>
</evidence>
<keyword evidence="7 14" id="KW-0378">Hydrolase</keyword>
<keyword evidence="6" id="KW-0963">Cytoplasm</keyword>
<keyword evidence="9 14" id="KW-0326">Glycosidase</keyword>
<dbReference type="PIRSF" id="PIRSF006337">
    <property type="entry name" value="Trehalose_TreZ"/>
    <property type="match status" value="1"/>
</dbReference>
<feature type="active site" description="Proton donor" evidence="15">
    <location>
        <position position="289"/>
    </location>
</feature>
<dbReference type="Pfam" id="PF00128">
    <property type="entry name" value="Alpha-amylase"/>
    <property type="match status" value="1"/>
</dbReference>
<dbReference type="Gene3D" id="3.20.20.80">
    <property type="entry name" value="Glycosidases"/>
    <property type="match status" value="1"/>
</dbReference>
<evidence type="ECO:0000256" key="13">
    <source>
        <dbReference type="NCBIfam" id="TIGR02402"/>
    </source>
</evidence>
<evidence type="ECO:0000256" key="16">
    <source>
        <dbReference type="PIRSR" id="PIRSR006337-2"/>
    </source>
</evidence>
<evidence type="ECO:0000313" key="20">
    <source>
        <dbReference type="EMBL" id="SDS95216.1"/>
    </source>
</evidence>
<dbReference type="UniPathway" id="UPA00299"/>
<name>A0A1H1WFY2_9ACTN</name>
<sequence>MNTSGRLQVWAPKPTRIVAVAGDHRLSMIKDEHDWWRPAEPLPDDLGNGDFDYGFLLDDDEQPLPDPRSRRQPNGVHELSRTYDPTDYRWHDQQWTGRQPAGAVIYELHIGTFTPEGTLRSAIGRLDHLVELGIDFVEVMPVNAFNGTHNWGYDGVDWFAVQESYGGPAAYQEFVDACHQRGLAVVQDVVYNHLGPSGNYLPRFGPYLTTGHSTWGELINLDAPGSDEVRAYIIDNALMWLRDYHVDALRLDAVHALVDSRAVHLLEELATEVDSLSSRVGRPLTLIAESDLNDPRLISSRQAGGYGLAAQWSDDFHHALYVRLTGDSTGYYADFAAPGALAKVLQHGYFHDGGWSSFRGRSHGRPLDLTETGTWQLVVCSDNHDQIGNRAAGERLATKISFEQLRLAAVLTVLGPFTPMIFQGEEWGARTPFQFFTSHPESDLGRIVAEGRLAEFAAMDWDTSVVPDPQDPQTFIRSKLDWDEPVTGEHADLLTVYRDLITLRRCEPDLREPRFGQLSVRCDDAAGWLALRRGMIEIMINFSERPVRIDGNPGAELFRAGQVRGVADGVELGGHAAVVVRTRTET</sequence>
<evidence type="ECO:0000256" key="1">
    <source>
        <dbReference type="ARBA" id="ARBA00004496"/>
    </source>
</evidence>
<evidence type="ECO:0000256" key="8">
    <source>
        <dbReference type="ARBA" id="ARBA00023277"/>
    </source>
</evidence>
<proteinExistence type="inferred from homology"/>
<dbReference type="SUPFAM" id="SSF81296">
    <property type="entry name" value="E set domains"/>
    <property type="match status" value="1"/>
</dbReference>
<dbReference type="SUPFAM" id="SSF51445">
    <property type="entry name" value="(Trans)glycosidases"/>
    <property type="match status" value="1"/>
</dbReference>